<gene>
    <name evidence="1" type="ORF">ANAPC1_01421</name>
</gene>
<proteinExistence type="predicted"/>
<comment type="caution">
    <text evidence="1">The sequence shown here is derived from an EMBL/GenBank/DDBJ whole genome shotgun (WGS) entry which is preliminary data.</text>
</comment>
<protein>
    <submittedName>
        <fullName evidence="1">Uncharacterized protein</fullName>
    </submittedName>
</protein>
<dbReference type="AlphaFoldDB" id="A0AA45ZIA2"/>
<dbReference type="EMBL" id="FLLR01000168">
    <property type="protein sequence ID" value="SBO15043.1"/>
    <property type="molecule type" value="Genomic_DNA"/>
</dbReference>
<sequence length="51" mass="5845">MSKSHQHEAQNVHNASLYSKVNIAISLYLSRTCQQESTSKEQEQNEKLNVI</sequence>
<reference evidence="2" key="1">
    <citation type="submission" date="2016-03" db="EMBL/GenBank/DDBJ databases">
        <authorList>
            <person name="Loux Valentin"/>
        </authorList>
    </citation>
    <scope>NUCLEOTIDE SEQUENCE [LARGE SCALE GENOMIC DNA]</scope>
    <source>
        <strain evidence="2">C1</strain>
    </source>
</reference>
<dbReference type="Proteomes" id="UP000078419">
    <property type="component" value="Unassembled WGS sequence"/>
</dbReference>
<accession>A0AA45ZIA2</accession>
<evidence type="ECO:0000313" key="1">
    <source>
        <dbReference type="EMBL" id="SBO15043.1"/>
    </source>
</evidence>
<organism evidence="1 2">
    <name type="scientific">Anaplasma phagocytophilum</name>
    <name type="common">Ehrlichia phagocytophila</name>
    <dbReference type="NCBI Taxonomy" id="948"/>
    <lineage>
        <taxon>Bacteria</taxon>
        <taxon>Pseudomonadati</taxon>
        <taxon>Pseudomonadota</taxon>
        <taxon>Alphaproteobacteria</taxon>
        <taxon>Rickettsiales</taxon>
        <taxon>Anaplasmataceae</taxon>
        <taxon>Anaplasma</taxon>
        <taxon>phagocytophilum group</taxon>
    </lineage>
</organism>
<evidence type="ECO:0000313" key="2">
    <source>
        <dbReference type="Proteomes" id="UP000078419"/>
    </source>
</evidence>
<name>A0AA45ZIA2_ANAPH</name>